<dbReference type="InterPro" id="IPR006357">
    <property type="entry name" value="HAD-SF_hydro_IIA"/>
</dbReference>
<accession>G0MGH5</accession>
<dbReference type="PANTHER" id="PTHR21017">
    <property type="entry name" value="NIPSNAP-RELATED"/>
    <property type="match status" value="1"/>
</dbReference>
<dbReference type="STRING" id="135651.G0MGH5"/>
<dbReference type="HOGENOM" id="CLU_519950_0_0_1"/>
<dbReference type="InterPro" id="IPR011008">
    <property type="entry name" value="Dimeric_a/b-barrel"/>
</dbReference>
<dbReference type="OrthoDB" id="10262843at2759"/>
<dbReference type="NCBIfam" id="TIGR01460">
    <property type="entry name" value="HAD-SF-IIA"/>
    <property type="match status" value="1"/>
</dbReference>
<evidence type="ECO:0000313" key="3">
    <source>
        <dbReference type="EMBL" id="EGT56549.1"/>
    </source>
</evidence>
<dbReference type="SUPFAM" id="SSF56784">
    <property type="entry name" value="HAD-like"/>
    <property type="match status" value="1"/>
</dbReference>
<dbReference type="NCBIfam" id="TIGR01452">
    <property type="entry name" value="PGP_euk"/>
    <property type="match status" value="1"/>
</dbReference>
<evidence type="ECO:0000313" key="4">
    <source>
        <dbReference type="Proteomes" id="UP000008068"/>
    </source>
</evidence>
<dbReference type="EMBL" id="GL379793">
    <property type="protein sequence ID" value="EGT56549.1"/>
    <property type="molecule type" value="Genomic_DNA"/>
</dbReference>
<dbReference type="Pfam" id="PF07978">
    <property type="entry name" value="NIPSNAP"/>
    <property type="match status" value="1"/>
</dbReference>
<dbReference type="PANTHER" id="PTHR21017:SF17">
    <property type="entry name" value="PROTEIN NIPSNAP"/>
    <property type="match status" value="1"/>
</dbReference>
<dbReference type="FunFam" id="3.30.70.100:FF:000003">
    <property type="entry name" value="Protein NipSnap homolog 2"/>
    <property type="match status" value="1"/>
</dbReference>
<dbReference type="eggNOG" id="KOG2883">
    <property type="taxonomic scope" value="Eukaryota"/>
</dbReference>
<reference evidence="4" key="1">
    <citation type="submission" date="2011-07" db="EMBL/GenBank/DDBJ databases">
        <authorList>
            <consortium name="Caenorhabditis brenneri Sequencing and Analysis Consortium"/>
            <person name="Wilson R.K."/>
        </authorList>
    </citation>
    <scope>NUCLEOTIDE SEQUENCE [LARGE SCALE GENOMIC DNA]</scope>
    <source>
        <strain evidence="4">PB2801</strain>
    </source>
</reference>
<evidence type="ECO:0000256" key="1">
    <source>
        <dbReference type="ARBA" id="ARBA00005291"/>
    </source>
</evidence>
<evidence type="ECO:0000259" key="2">
    <source>
        <dbReference type="Pfam" id="PF07978"/>
    </source>
</evidence>
<dbReference type="FunFam" id="3.30.70.100:FF:000082">
    <property type="entry name" value="Putative NipSnap protein K02D10.1"/>
    <property type="match status" value="1"/>
</dbReference>
<proteinExistence type="inferred from homology"/>
<dbReference type="FunCoup" id="G0MGH5">
    <property type="interactions" value="1750"/>
</dbReference>
<name>G0MGH5_CAEBE</name>
<comment type="similarity">
    <text evidence="1">Belongs to the NipSnap family.</text>
</comment>
<sequence>MTVDRITKDQLLSNYDTFLFDADGVLWTGDIPVPGAIEWINLLLEDKTKKVFVLTNNSTKTLEQYMKKIEKLGFGHLGRDNVISPAIVLADYLKSNPEKFAGQYVYLIGTENLKNTLENEGGVKCFGTGPDSIRDHTDGDFIHHVDMSILPRAVVCSYDAHFSYPKIMKAANFLQDANVEYLVTNQDYTFPGPVPGVVIPGSGATSASVTAVTGREPTVFGKPHHPMADFLFRRAHVDPKRTVMFGDRLDTDIMFGNANGFASVWMPTGVHTIVDVMNAREKGQLSVTPRHLSESEEQPQKQGWISKLLKGQNVDPASWQKQSHSSLLSNSELMYEFMTHNYRPGEQDAYLDAFGKYKNEMNSKNPSIELVGSWTCSYGRTRDQAIHLWRHNKGYEDVDSSIALHGKDSGIRAADNDVARLCGRRKNLIVKSFSYWREPEQRPPNHVYDLRSYVLQPGTMIDWASAWAKGIQYRREANQDVGGFFAQVGQLYVVYHIWAYPSMSDRNDTRHATWAKPGWDATVANTVPLIKKMQSKILTPTRYSQLE</sequence>
<keyword evidence="4" id="KW-1185">Reference proteome</keyword>
<feature type="domain" description="NIPSNAP" evidence="2">
    <location>
        <begin position="448"/>
        <end position="545"/>
    </location>
</feature>
<dbReference type="Pfam" id="PF13242">
    <property type="entry name" value="Hydrolase_like"/>
    <property type="match status" value="1"/>
</dbReference>
<dbReference type="Gene3D" id="3.40.50.1000">
    <property type="entry name" value="HAD superfamily/HAD-like"/>
    <property type="match status" value="2"/>
</dbReference>
<dbReference type="OMA" id="IMKAANF"/>
<dbReference type="InterPro" id="IPR006349">
    <property type="entry name" value="PGP_euk"/>
</dbReference>
<dbReference type="Gene3D" id="3.30.70.100">
    <property type="match status" value="2"/>
</dbReference>
<dbReference type="InParanoid" id="G0MGH5"/>
<gene>
    <name evidence="3" type="ORF">CAEBREN_16842</name>
</gene>
<dbReference type="GO" id="GO:0005739">
    <property type="term" value="C:mitochondrion"/>
    <property type="evidence" value="ECO:0007669"/>
    <property type="project" value="TreeGrafter"/>
</dbReference>
<organism evidence="4">
    <name type="scientific">Caenorhabditis brenneri</name>
    <name type="common">Nematode worm</name>
    <dbReference type="NCBI Taxonomy" id="135651"/>
    <lineage>
        <taxon>Eukaryota</taxon>
        <taxon>Metazoa</taxon>
        <taxon>Ecdysozoa</taxon>
        <taxon>Nematoda</taxon>
        <taxon>Chromadorea</taxon>
        <taxon>Rhabditida</taxon>
        <taxon>Rhabditina</taxon>
        <taxon>Rhabditomorpha</taxon>
        <taxon>Rhabditoidea</taxon>
        <taxon>Rhabditidae</taxon>
        <taxon>Peloderinae</taxon>
        <taxon>Caenorhabditis</taxon>
    </lineage>
</organism>
<dbReference type="eggNOG" id="KOG2882">
    <property type="taxonomic scope" value="Eukaryota"/>
</dbReference>
<dbReference type="GO" id="GO:0000423">
    <property type="term" value="P:mitophagy"/>
    <property type="evidence" value="ECO:0007669"/>
    <property type="project" value="UniProtKB-ARBA"/>
</dbReference>
<dbReference type="InterPro" id="IPR023214">
    <property type="entry name" value="HAD_sf"/>
</dbReference>
<dbReference type="AlphaFoldDB" id="G0MGH5"/>
<dbReference type="GO" id="GO:0016791">
    <property type="term" value="F:phosphatase activity"/>
    <property type="evidence" value="ECO:0007669"/>
    <property type="project" value="InterPro"/>
</dbReference>
<dbReference type="InterPro" id="IPR036412">
    <property type="entry name" value="HAD-like_sf"/>
</dbReference>
<dbReference type="InterPro" id="IPR051557">
    <property type="entry name" value="NipSnap_domain"/>
</dbReference>
<dbReference type="SUPFAM" id="SSF54909">
    <property type="entry name" value="Dimeric alpha+beta barrel"/>
    <property type="match status" value="2"/>
</dbReference>
<protein>
    <recommendedName>
        <fullName evidence="2">NIPSNAP domain-containing protein</fullName>
    </recommendedName>
</protein>
<dbReference type="Pfam" id="PF13344">
    <property type="entry name" value="Hydrolase_6"/>
    <property type="match status" value="1"/>
</dbReference>
<dbReference type="Proteomes" id="UP000008068">
    <property type="component" value="Unassembled WGS sequence"/>
</dbReference>
<dbReference type="InterPro" id="IPR012577">
    <property type="entry name" value="NIPSNAP"/>
</dbReference>